<proteinExistence type="predicted"/>
<accession>A0A0W0UJL1</accession>
<dbReference type="OrthoDB" id="5643756at2"/>
<dbReference type="EMBL" id="LYOZ01000045">
    <property type="protein sequence ID" value="OCH97339.1"/>
    <property type="molecule type" value="Genomic_DNA"/>
</dbReference>
<dbReference type="RefSeq" id="WP_058450119.1">
    <property type="nucleotide sequence ID" value="NZ_CAAAJF010000013.1"/>
</dbReference>
<reference evidence="2 4" key="2">
    <citation type="submission" date="2016-05" db="EMBL/GenBank/DDBJ databases">
        <authorList>
            <person name="Prochazka B."/>
            <person name="Indra A."/>
            <person name="Hasenberger P."/>
            <person name="Blaschitz M."/>
            <person name="Wagner L."/>
            <person name="Wewalka G."/>
            <person name="Sorschag S."/>
            <person name="Schmid D."/>
            <person name="Ruppitsch W."/>
        </authorList>
    </citation>
    <scope>NUCLEOTIDE SEQUENCE [LARGE SCALE GENOMIC DNA]</scope>
    <source>
        <strain evidence="2 4">974010_12</strain>
    </source>
</reference>
<dbReference type="STRING" id="455.Ljam_2253"/>
<evidence type="ECO:0000313" key="3">
    <source>
        <dbReference type="Proteomes" id="UP000054715"/>
    </source>
</evidence>
<evidence type="ECO:0000313" key="1">
    <source>
        <dbReference type="EMBL" id="KTD08058.1"/>
    </source>
</evidence>
<sequence length="298" mass="34590">MTIPPISLSAQEIKWLSEQRVTRLTDNKEVQIYPMGAERYLSSRLSGHRNKQYDLRPDIENKDVLVIPGYGNSSFLLANAGAKSITVYDKDPVTITWMKAFKKFYHYREFDSEKKPYPSIGELLSALTRWYPPLLKLPVGKYVHLIGWIINPQLLRRSYLFYMLSLVRKALEENAQEHFELNKNIQFQVGEIEQLTKSSPQPLFDTAFIPYLLGVKNGIEKKGEIVAFMEQLFKLVPHGKILITPSRDIKEFYFWGKRYFVTSGYETIHAIPELHPYAVAEDDWFRSQGLTVFRASSV</sequence>
<gene>
    <name evidence="2" type="ORF">A8135_03530</name>
    <name evidence="1" type="ORF">Ljam_2253</name>
</gene>
<dbReference type="EMBL" id="LNYG01000013">
    <property type="protein sequence ID" value="KTD08058.1"/>
    <property type="molecule type" value="Genomic_DNA"/>
</dbReference>
<dbReference type="PATRIC" id="fig|455.5.peg.2373"/>
<evidence type="ECO:0000313" key="4">
    <source>
        <dbReference type="Proteomes" id="UP000093336"/>
    </source>
</evidence>
<dbReference type="Proteomes" id="UP000093336">
    <property type="component" value="Unassembled WGS sequence"/>
</dbReference>
<protein>
    <submittedName>
        <fullName evidence="1">ABC transporter permease</fullName>
    </submittedName>
</protein>
<dbReference type="SUPFAM" id="SSF53335">
    <property type="entry name" value="S-adenosyl-L-methionine-dependent methyltransferases"/>
    <property type="match status" value="1"/>
</dbReference>
<organism evidence="1 3">
    <name type="scientific">Legionella jamestowniensis</name>
    <dbReference type="NCBI Taxonomy" id="455"/>
    <lineage>
        <taxon>Bacteria</taxon>
        <taxon>Pseudomonadati</taxon>
        <taxon>Pseudomonadota</taxon>
        <taxon>Gammaproteobacteria</taxon>
        <taxon>Legionellales</taxon>
        <taxon>Legionellaceae</taxon>
        <taxon>Legionella</taxon>
    </lineage>
</organism>
<keyword evidence="4" id="KW-1185">Reference proteome</keyword>
<dbReference type="AlphaFoldDB" id="A0A0W0UJL1"/>
<reference evidence="1 3" key="1">
    <citation type="submission" date="2015-11" db="EMBL/GenBank/DDBJ databases">
        <title>Genomic analysis of 38 Legionella species identifies large and diverse effector repertoires.</title>
        <authorList>
            <person name="Burstein D."/>
            <person name="Amaro F."/>
            <person name="Zusman T."/>
            <person name="Lifshitz Z."/>
            <person name="Cohen O."/>
            <person name="Gilbert J.A."/>
            <person name="Pupko T."/>
            <person name="Shuman H.A."/>
            <person name="Segal G."/>
        </authorList>
    </citation>
    <scope>NUCLEOTIDE SEQUENCE [LARGE SCALE GENOMIC DNA]</scope>
    <source>
        <strain evidence="1 3">JA-26-G1-E2</strain>
    </source>
</reference>
<name>A0A0W0UJL1_9GAMM</name>
<dbReference type="InterPro" id="IPR029063">
    <property type="entry name" value="SAM-dependent_MTases_sf"/>
</dbReference>
<dbReference type="Proteomes" id="UP000054715">
    <property type="component" value="Unassembled WGS sequence"/>
</dbReference>
<evidence type="ECO:0000313" key="2">
    <source>
        <dbReference type="EMBL" id="OCH97339.1"/>
    </source>
</evidence>
<comment type="caution">
    <text evidence="1">The sequence shown here is derived from an EMBL/GenBank/DDBJ whole genome shotgun (WGS) entry which is preliminary data.</text>
</comment>